<evidence type="ECO:0000313" key="2">
    <source>
        <dbReference type="EMBL" id="SLN42008.1"/>
    </source>
</evidence>
<protein>
    <submittedName>
        <fullName evidence="2">E-cinnamoyl-CoA:R-phenyllactate CoA transferase</fullName>
        <ecNumber evidence="2">2.8.3.17</ecNumber>
    </submittedName>
</protein>
<organism evidence="2 3">
    <name type="scientific">Oceanibacterium hippocampi</name>
    <dbReference type="NCBI Taxonomy" id="745714"/>
    <lineage>
        <taxon>Bacteria</taxon>
        <taxon>Pseudomonadati</taxon>
        <taxon>Pseudomonadota</taxon>
        <taxon>Alphaproteobacteria</taxon>
        <taxon>Sneathiellales</taxon>
        <taxon>Sneathiellaceae</taxon>
        <taxon>Oceanibacterium</taxon>
    </lineage>
</organism>
<dbReference type="InterPro" id="IPR044855">
    <property type="entry name" value="CoA-Trfase_III_dom3_sf"/>
</dbReference>
<dbReference type="PANTHER" id="PTHR48207">
    <property type="entry name" value="SUCCINATE--HYDROXYMETHYLGLUTARATE COA-TRANSFERASE"/>
    <property type="match status" value="1"/>
</dbReference>
<dbReference type="Proteomes" id="UP000193200">
    <property type="component" value="Unassembled WGS sequence"/>
</dbReference>
<dbReference type="InterPro" id="IPR050483">
    <property type="entry name" value="CoA-transferase_III_domain"/>
</dbReference>
<keyword evidence="3" id="KW-1185">Reference proteome</keyword>
<keyword evidence="1 2" id="KW-0808">Transferase</keyword>
<evidence type="ECO:0000256" key="1">
    <source>
        <dbReference type="ARBA" id="ARBA00022679"/>
    </source>
</evidence>
<dbReference type="AlphaFoldDB" id="A0A1Y5SJ28"/>
<name>A0A1Y5SJ28_9PROT</name>
<dbReference type="InterPro" id="IPR003673">
    <property type="entry name" value="CoA-Trfase_fam_III"/>
</dbReference>
<sequence>MSGQGEGAAAPLSDLRVIDLSRVLAGPYSAQLLADMGADVLKIESPGGDENRMWGARWKDGITSNFHSVNRGKRGITLNLKSEQGRALLARFVADADVVIHSFLPATGARLGIDYETMKAINPKLIFVSVSGYGEQGELANRPGYDLMMQAFSGIMSTTGHEGGPPIRSGVSFIDMSTGIIAYSGILTALRQRERTGQGSWVRVSLLETAISLLGYHGVAWMHAGVIPRKEGSGVWHLVPYQAFMCSDGYVLAGATNDIAWRRFCKALGCEDYAADPRFATNEGRLEHRDLLVSLLEAKFAEATVEHWVGRFEENGVAVAPLHTLDQIMTHPQVLANDMVVEAEAANGEMTQLIGTPFKMTSWPYHAGVAAPALSADTERVLSGELGLSEDEIAALRRDGVI</sequence>
<gene>
    <name evidence="2" type="primary">fldA_2</name>
    <name evidence="2" type="ORF">OCH7691_01774</name>
</gene>
<reference evidence="2 3" key="1">
    <citation type="submission" date="2017-03" db="EMBL/GenBank/DDBJ databases">
        <authorList>
            <person name="Afonso C.L."/>
            <person name="Miller P.J."/>
            <person name="Scott M.A."/>
            <person name="Spackman E."/>
            <person name="Goraichik I."/>
            <person name="Dimitrov K.M."/>
            <person name="Suarez D.L."/>
            <person name="Swayne D.E."/>
        </authorList>
    </citation>
    <scope>NUCLEOTIDE SEQUENCE [LARGE SCALE GENOMIC DNA]</scope>
    <source>
        <strain evidence="2 3">CECT 7691</strain>
    </source>
</reference>
<evidence type="ECO:0000313" key="3">
    <source>
        <dbReference type="Proteomes" id="UP000193200"/>
    </source>
</evidence>
<proteinExistence type="predicted"/>
<dbReference type="SUPFAM" id="SSF89796">
    <property type="entry name" value="CoA-transferase family III (CaiB/BaiF)"/>
    <property type="match status" value="1"/>
</dbReference>
<dbReference type="EMBL" id="FWFR01000001">
    <property type="protein sequence ID" value="SLN42008.1"/>
    <property type="molecule type" value="Genomic_DNA"/>
</dbReference>
<dbReference type="Gene3D" id="3.30.1540.10">
    <property type="entry name" value="formyl-coa transferase, domain 3"/>
    <property type="match status" value="1"/>
</dbReference>
<dbReference type="PANTHER" id="PTHR48207:SF3">
    <property type="entry name" value="SUCCINATE--HYDROXYMETHYLGLUTARATE COA-TRANSFERASE"/>
    <property type="match status" value="1"/>
</dbReference>
<dbReference type="OrthoDB" id="5720311at2"/>
<dbReference type="Gene3D" id="3.40.50.10540">
    <property type="entry name" value="Crotonobetainyl-coa:carnitine coa-transferase, domain 1"/>
    <property type="match status" value="1"/>
</dbReference>
<dbReference type="EC" id="2.8.3.17" evidence="2"/>
<dbReference type="Pfam" id="PF02515">
    <property type="entry name" value="CoA_transf_3"/>
    <property type="match status" value="1"/>
</dbReference>
<dbReference type="InterPro" id="IPR023606">
    <property type="entry name" value="CoA-Trfase_III_dom_1_sf"/>
</dbReference>
<dbReference type="RefSeq" id="WP_085882993.1">
    <property type="nucleotide sequence ID" value="NZ_FWFR01000001.1"/>
</dbReference>
<dbReference type="GO" id="GO:0043785">
    <property type="term" value="F:cinnamoyl-CoA:phenyllactate CoA-transferase activity"/>
    <property type="evidence" value="ECO:0007669"/>
    <property type="project" value="UniProtKB-EC"/>
</dbReference>
<accession>A0A1Y5SJ28</accession>
<dbReference type="InParanoid" id="A0A1Y5SJ28"/>